<evidence type="ECO:0000256" key="2">
    <source>
        <dbReference type="SAM" id="MobiDB-lite"/>
    </source>
</evidence>
<proteinExistence type="inferred from homology"/>
<gene>
    <name evidence="4" type="ORF">ACFPB0_06425</name>
</gene>
<evidence type="ECO:0000256" key="1">
    <source>
        <dbReference type="PIRNR" id="PIRNR032126"/>
    </source>
</evidence>
<comment type="similarity">
    <text evidence="1">Belongs to the bacterial AtpI family.</text>
</comment>
<feature type="compositionally biased region" description="Basic and acidic residues" evidence="2">
    <location>
        <begin position="16"/>
        <end position="34"/>
    </location>
</feature>
<comment type="function">
    <text evidence="1">A possible function for this protein is to guide the assembly of the membrane sector of the ATPase enzyme complex.</text>
</comment>
<protein>
    <recommendedName>
        <fullName evidence="1">ATP synthase protein I</fullName>
    </recommendedName>
</protein>
<keyword evidence="3" id="KW-0812">Transmembrane</keyword>
<keyword evidence="1" id="KW-0813">Transport</keyword>
<evidence type="ECO:0000313" key="5">
    <source>
        <dbReference type="Proteomes" id="UP001596024"/>
    </source>
</evidence>
<comment type="caution">
    <text evidence="4">The sequence shown here is derived from an EMBL/GenBank/DDBJ whole genome shotgun (WGS) entry which is preliminary data.</text>
</comment>
<dbReference type="InterPro" id="IPR032820">
    <property type="entry name" value="ATPase_put"/>
</dbReference>
<keyword evidence="5" id="KW-1185">Reference proteome</keyword>
<dbReference type="RefSeq" id="WP_371394127.1">
    <property type="nucleotide sequence ID" value="NZ_CP163421.1"/>
</dbReference>
<dbReference type="Proteomes" id="UP001596024">
    <property type="component" value="Unassembled WGS sequence"/>
</dbReference>
<keyword evidence="3" id="KW-1133">Transmembrane helix</keyword>
<keyword evidence="1" id="KW-0375">Hydrogen ion transport</keyword>
<dbReference type="Pfam" id="PF09527">
    <property type="entry name" value="ATPase_gene1"/>
    <property type="match status" value="1"/>
</dbReference>
<evidence type="ECO:0000256" key="3">
    <source>
        <dbReference type="SAM" id="Phobius"/>
    </source>
</evidence>
<accession>A0ABV9N995</accession>
<feature type="region of interest" description="Disordered" evidence="2">
    <location>
        <begin position="1"/>
        <end position="44"/>
    </location>
</feature>
<dbReference type="PIRSF" id="PIRSF032126">
    <property type="entry name" value="F0F1_ATP_synthase_subunit_I"/>
    <property type="match status" value="1"/>
</dbReference>
<organism evidence="4 5">
    <name type="scientific">Glycocaulis abyssi</name>
    <dbReference type="NCBI Taxonomy" id="1433403"/>
    <lineage>
        <taxon>Bacteria</taxon>
        <taxon>Pseudomonadati</taxon>
        <taxon>Pseudomonadota</taxon>
        <taxon>Alphaproteobacteria</taxon>
        <taxon>Maricaulales</taxon>
        <taxon>Maricaulaceae</taxon>
        <taxon>Glycocaulis</taxon>
    </lineage>
</organism>
<keyword evidence="1" id="KW-0406">Ion transport</keyword>
<evidence type="ECO:0000313" key="4">
    <source>
        <dbReference type="EMBL" id="MFC4724922.1"/>
    </source>
</evidence>
<reference evidence="5" key="1">
    <citation type="journal article" date="2019" name="Int. J. Syst. Evol. Microbiol.">
        <title>The Global Catalogue of Microorganisms (GCM) 10K type strain sequencing project: providing services to taxonomists for standard genome sequencing and annotation.</title>
        <authorList>
            <consortium name="The Broad Institute Genomics Platform"/>
            <consortium name="The Broad Institute Genome Sequencing Center for Infectious Disease"/>
            <person name="Wu L."/>
            <person name="Ma J."/>
        </authorList>
    </citation>
    <scope>NUCLEOTIDE SEQUENCE [LARGE SCALE GENOMIC DNA]</scope>
    <source>
        <strain evidence="5">CCUG 62981</strain>
    </source>
</reference>
<dbReference type="EMBL" id="JBHSGQ010000002">
    <property type="protein sequence ID" value="MFC4724922.1"/>
    <property type="molecule type" value="Genomic_DNA"/>
</dbReference>
<keyword evidence="1 3" id="KW-0472">Membrane</keyword>
<feature type="transmembrane region" description="Helical" evidence="3">
    <location>
        <begin position="75"/>
        <end position="95"/>
    </location>
</feature>
<dbReference type="InterPro" id="IPR016989">
    <property type="entry name" value="Atp1_alphaprobac"/>
</dbReference>
<name>A0ABV9N995_9PROT</name>
<sequence length="100" mass="10690">MSRPSDHTNNPDPDDFEHRLAGKLKARQEREAKENAGPSGWSQGVRYGSEFFGGVLAGTGLGLLADHFFGWSPFGLLAGMILGFAAGAVNIVRAVKSMQN</sequence>